<evidence type="ECO:0000313" key="1">
    <source>
        <dbReference type="EMBL" id="TYI05692.1"/>
    </source>
</evidence>
<reference evidence="1 2" key="1">
    <citation type="submission" date="2019-07" db="EMBL/GenBank/DDBJ databases">
        <title>WGS assembly of Gossypium tomentosum.</title>
        <authorList>
            <person name="Chen Z.J."/>
            <person name="Sreedasyam A."/>
            <person name="Ando A."/>
            <person name="Song Q."/>
            <person name="De L."/>
            <person name="Hulse-Kemp A."/>
            <person name="Ding M."/>
            <person name="Ye W."/>
            <person name="Kirkbride R."/>
            <person name="Jenkins J."/>
            <person name="Plott C."/>
            <person name="Lovell J."/>
            <person name="Lin Y.-M."/>
            <person name="Vaughn R."/>
            <person name="Liu B."/>
            <person name="Li W."/>
            <person name="Simpson S."/>
            <person name="Scheffler B."/>
            <person name="Saski C."/>
            <person name="Grover C."/>
            <person name="Hu G."/>
            <person name="Conover J."/>
            <person name="Carlson J."/>
            <person name="Shu S."/>
            <person name="Boston L."/>
            <person name="Williams M."/>
            <person name="Peterson D."/>
            <person name="Mcgee K."/>
            <person name="Jones D."/>
            <person name="Wendel J."/>
            <person name="Stelly D."/>
            <person name="Grimwood J."/>
            <person name="Schmutz J."/>
        </authorList>
    </citation>
    <scope>NUCLEOTIDE SEQUENCE [LARGE SCALE GENOMIC DNA]</scope>
    <source>
        <strain evidence="1">7179.01</strain>
    </source>
</reference>
<dbReference type="Proteomes" id="UP000322667">
    <property type="component" value="Chromosome A10"/>
</dbReference>
<gene>
    <name evidence="1" type="ORF">ES332_A10G106700v1</name>
</gene>
<dbReference type="AlphaFoldDB" id="A0A5D2NP52"/>
<evidence type="ECO:0000313" key="2">
    <source>
        <dbReference type="Proteomes" id="UP000322667"/>
    </source>
</evidence>
<keyword evidence="2" id="KW-1185">Reference proteome</keyword>
<organism evidence="1 2">
    <name type="scientific">Gossypium tomentosum</name>
    <name type="common">Hawaiian cotton</name>
    <name type="synonym">Gossypium sandvicense</name>
    <dbReference type="NCBI Taxonomy" id="34277"/>
    <lineage>
        <taxon>Eukaryota</taxon>
        <taxon>Viridiplantae</taxon>
        <taxon>Streptophyta</taxon>
        <taxon>Embryophyta</taxon>
        <taxon>Tracheophyta</taxon>
        <taxon>Spermatophyta</taxon>
        <taxon>Magnoliopsida</taxon>
        <taxon>eudicotyledons</taxon>
        <taxon>Gunneridae</taxon>
        <taxon>Pentapetalae</taxon>
        <taxon>rosids</taxon>
        <taxon>malvids</taxon>
        <taxon>Malvales</taxon>
        <taxon>Malvaceae</taxon>
        <taxon>Malvoideae</taxon>
        <taxon>Gossypium</taxon>
    </lineage>
</organism>
<accession>A0A5D2NP52</accession>
<dbReference type="EMBL" id="CM017619">
    <property type="protein sequence ID" value="TYI05692.1"/>
    <property type="molecule type" value="Genomic_DNA"/>
</dbReference>
<sequence length="51" mass="5842">MPTKKMRIPMAHSQRFYADVEAYGKESYSWEAVRGRLNSMASCSIGVFQKP</sequence>
<protein>
    <submittedName>
        <fullName evidence="1">Uncharacterized protein</fullName>
    </submittedName>
</protein>
<name>A0A5D2NP52_GOSTO</name>
<proteinExistence type="predicted"/>